<dbReference type="AlphaFoldDB" id="A0A1C4GAI0"/>
<dbReference type="EMBL" id="FMAR01000046">
    <property type="protein sequence ID" value="SCC65218.1"/>
    <property type="molecule type" value="Genomic_DNA"/>
</dbReference>
<proteinExistence type="predicted"/>
<dbReference type="Proteomes" id="UP000242818">
    <property type="component" value="Unassembled WGS sequence"/>
</dbReference>
<evidence type="ECO:0000313" key="1">
    <source>
        <dbReference type="EMBL" id="SCC65218.1"/>
    </source>
</evidence>
<protein>
    <submittedName>
        <fullName evidence="1">Uncharacterized protein</fullName>
    </submittedName>
</protein>
<organism evidence="1 2">
    <name type="scientific">Chitinophaga costaii</name>
    <dbReference type="NCBI Taxonomy" id="1335309"/>
    <lineage>
        <taxon>Bacteria</taxon>
        <taxon>Pseudomonadati</taxon>
        <taxon>Bacteroidota</taxon>
        <taxon>Chitinophagia</taxon>
        <taxon>Chitinophagales</taxon>
        <taxon>Chitinophagaceae</taxon>
        <taxon>Chitinophaga</taxon>
    </lineage>
</organism>
<keyword evidence="2" id="KW-1185">Reference proteome</keyword>
<name>A0A1C4GAI0_9BACT</name>
<gene>
    <name evidence="1" type="ORF">GA0116948_1464</name>
</gene>
<evidence type="ECO:0000313" key="2">
    <source>
        <dbReference type="Proteomes" id="UP000242818"/>
    </source>
</evidence>
<sequence length="54" mass="6523">MIPSIMVKNYKAFGRCKIAINLQYKNIDNIISYNSFFSYFFLPIARNKKYTRNY</sequence>
<accession>A0A1C4GAI0</accession>
<reference evidence="1 2" key="1">
    <citation type="submission" date="2016-08" db="EMBL/GenBank/DDBJ databases">
        <authorList>
            <person name="Seilhamer J.J."/>
        </authorList>
    </citation>
    <scope>NUCLEOTIDE SEQUENCE [LARGE SCALE GENOMIC DNA]</scope>
    <source>
        <strain evidence="1 2">A37T2</strain>
    </source>
</reference>